<dbReference type="Pfam" id="PF02661">
    <property type="entry name" value="Fic"/>
    <property type="match status" value="1"/>
</dbReference>
<proteinExistence type="predicted"/>
<dbReference type="SUPFAM" id="SSF140931">
    <property type="entry name" value="Fic-like"/>
    <property type="match status" value="1"/>
</dbReference>
<feature type="active site" evidence="1">
    <location>
        <position position="168"/>
    </location>
</feature>
<dbReference type="InterPro" id="IPR040198">
    <property type="entry name" value="Fido_containing"/>
</dbReference>
<evidence type="ECO:0000259" key="4">
    <source>
        <dbReference type="PROSITE" id="PS51459"/>
    </source>
</evidence>
<dbReference type="Proteomes" id="UP000321501">
    <property type="component" value="Chromosome"/>
</dbReference>
<feature type="binding site" evidence="2">
    <location>
        <begin position="204"/>
        <end position="205"/>
    </location>
    <ligand>
        <name>ATP</name>
        <dbReference type="ChEBI" id="CHEBI:30616"/>
    </ligand>
</feature>
<keyword evidence="2" id="KW-0067">ATP-binding</keyword>
<feature type="domain" description="Fido" evidence="4">
    <location>
        <begin position="88"/>
        <end position="238"/>
    </location>
</feature>
<evidence type="ECO:0000256" key="3">
    <source>
        <dbReference type="PIRSR" id="PIRSR640198-3"/>
    </source>
</evidence>
<dbReference type="GO" id="GO:0005524">
    <property type="term" value="F:ATP binding"/>
    <property type="evidence" value="ECO:0007669"/>
    <property type="project" value="UniProtKB-KW"/>
</dbReference>
<dbReference type="PANTHER" id="PTHR13504:SF38">
    <property type="entry name" value="FIDO DOMAIN-CONTAINING PROTEIN"/>
    <property type="match status" value="1"/>
</dbReference>
<dbReference type="PROSITE" id="PS51459">
    <property type="entry name" value="FIDO"/>
    <property type="match status" value="1"/>
</dbReference>
<dbReference type="PANTHER" id="PTHR13504">
    <property type="entry name" value="FIDO DOMAIN-CONTAINING PROTEIN DDB_G0283145"/>
    <property type="match status" value="1"/>
</dbReference>
<feature type="binding site" evidence="2">
    <location>
        <begin position="172"/>
        <end position="179"/>
    </location>
    <ligand>
        <name>ATP</name>
        <dbReference type="ChEBI" id="CHEBI:30616"/>
    </ligand>
</feature>
<evidence type="ECO:0000313" key="5">
    <source>
        <dbReference type="EMBL" id="BBM49955.1"/>
    </source>
</evidence>
<accession>A0A510KIR6</accession>
<organism evidence="5 6">
    <name type="scientific">Leptotrichia wadei</name>
    <dbReference type="NCBI Taxonomy" id="157687"/>
    <lineage>
        <taxon>Bacteria</taxon>
        <taxon>Fusobacteriati</taxon>
        <taxon>Fusobacteriota</taxon>
        <taxon>Fusobacteriia</taxon>
        <taxon>Fusobacteriales</taxon>
        <taxon>Leptotrichiaceae</taxon>
        <taxon>Leptotrichia</taxon>
    </lineage>
</organism>
<name>A0A510KIR6_9FUSO</name>
<keyword evidence="2" id="KW-0547">Nucleotide-binding</keyword>
<reference evidence="5 6" key="1">
    <citation type="submission" date="2019-07" db="EMBL/GenBank/DDBJ databases">
        <title>Complete Genome Sequence of Leptotrichia wadei Strain JMUB3934.</title>
        <authorList>
            <person name="Watanabe S."/>
            <person name="Cui L."/>
        </authorList>
    </citation>
    <scope>NUCLEOTIDE SEQUENCE [LARGE SCALE GENOMIC DNA]</scope>
    <source>
        <strain evidence="5 6">JMUB3934</strain>
    </source>
</reference>
<dbReference type="Gene3D" id="1.10.3290.10">
    <property type="entry name" value="Fido-like domain"/>
    <property type="match status" value="1"/>
</dbReference>
<feature type="site" description="Important for autoinhibition of adenylyltransferase activity" evidence="3">
    <location>
        <position position="37"/>
    </location>
</feature>
<evidence type="ECO:0000313" key="6">
    <source>
        <dbReference type="Proteomes" id="UP000321501"/>
    </source>
</evidence>
<dbReference type="EMBL" id="AP019835">
    <property type="protein sequence ID" value="BBM49955.1"/>
    <property type="molecule type" value="Genomic_DNA"/>
</dbReference>
<dbReference type="InterPro" id="IPR003812">
    <property type="entry name" value="Fido"/>
</dbReference>
<dbReference type="RefSeq" id="WP_146964388.1">
    <property type="nucleotide sequence ID" value="NZ_AP019835.1"/>
</dbReference>
<protein>
    <recommendedName>
        <fullName evidence="4">Fido domain-containing protein</fullName>
    </recommendedName>
</protein>
<dbReference type="InterPro" id="IPR036597">
    <property type="entry name" value="Fido-like_dom_sf"/>
</dbReference>
<evidence type="ECO:0000256" key="1">
    <source>
        <dbReference type="PIRSR" id="PIRSR640198-1"/>
    </source>
</evidence>
<dbReference type="AlphaFoldDB" id="A0A510KIR6"/>
<evidence type="ECO:0000256" key="2">
    <source>
        <dbReference type="PIRSR" id="PIRSR640198-2"/>
    </source>
</evidence>
<sequence length="240" mass="28758">MKNYILKTLLEEKNNNLKGMLYHNLQIKFAYNSNHIEGSTLTEDQTRHIFETNSFFVENETVKVKDVIETLNHFKCFDFIIEHANEKLSEKYIKKLHFLLKSNTSDSQIEWFKVGEYKQKPNTVGGNRTVSPKQVEAKMKKILENYNIQTEITVEKIIDFHYEFEKIHPFQDGNGRVGRLIMFKECLKNDIVPFILEDKYKMFYYRGLKNYESEKGWLYDTCLMAQDEMKKMLDYFEVKY</sequence>
<gene>
    <name evidence="5" type="ORF">JMUB3934_1251</name>
</gene>